<evidence type="ECO:0000313" key="7">
    <source>
        <dbReference type="EMBL" id="REC95561.1"/>
    </source>
</evidence>
<dbReference type="PANTHER" id="PTHR30086:SF20">
    <property type="entry name" value="ARGININE EXPORTER PROTEIN ARGO-RELATED"/>
    <property type="match status" value="1"/>
</dbReference>
<name>A0A3D9DXY5_9GAMM</name>
<comment type="caution">
    <text evidence="7">The sequence shown here is derived from an EMBL/GenBank/DDBJ whole genome shotgun (WGS) entry which is preliminary data.</text>
</comment>
<sequence>MSLHLWLAFFLAYLLVTLSPGPNVLLVIRNGLRHGVPGVLIALTGNLIAQLITIALVALGIGTLLSTLPVAFTILKVIGAAYLMFLGSRQLLASFRKQRSDAAVTIEPSRRHSSLWLEAFLVSISNPKTLLFLSAFLPQFIDHAHGLTGQFAIMYLTIAGIVITVHSGYVLGVKRIGHYFSGQRWKARFNRLTGMLFIGMGLRLLGSRA</sequence>
<dbReference type="PIRSF" id="PIRSF006324">
    <property type="entry name" value="LeuE"/>
    <property type="match status" value="1"/>
</dbReference>
<evidence type="ECO:0000256" key="4">
    <source>
        <dbReference type="ARBA" id="ARBA00022989"/>
    </source>
</evidence>
<dbReference type="PANTHER" id="PTHR30086">
    <property type="entry name" value="ARGININE EXPORTER PROTEIN ARGO"/>
    <property type="match status" value="1"/>
</dbReference>
<proteinExistence type="predicted"/>
<comment type="subcellular location">
    <subcellularLocation>
        <location evidence="1">Cell membrane</location>
        <topology evidence="1">Multi-pass membrane protein</topology>
    </subcellularLocation>
</comment>
<evidence type="ECO:0000256" key="5">
    <source>
        <dbReference type="ARBA" id="ARBA00023136"/>
    </source>
</evidence>
<dbReference type="GO" id="GO:0015171">
    <property type="term" value="F:amino acid transmembrane transporter activity"/>
    <property type="evidence" value="ECO:0007669"/>
    <property type="project" value="TreeGrafter"/>
</dbReference>
<keyword evidence="3 6" id="KW-0812">Transmembrane</keyword>
<keyword evidence="8" id="KW-1185">Reference proteome</keyword>
<dbReference type="Proteomes" id="UP000256334">
    <property type="component" value="Unassembled WGS sequence"/>
</dbReference>
<feature type="transmembrane region" description="Helical" evidence="6">
    <location>
        <begin position="6"/>
        <end position="28"/>
    </location>
</feature>
<feature type="transmembrane region" description="Helical" evidence="6">
    <location>
        <begin position="115"/>
        <end position="137"/>
    </location>
</feature>
<evidence type="ECO:0000313" key="8">
    <source>
        <dbReference type="Proteomes" id="UP000256334"/>
    </source>
</evidence>
<dbReference type="GO" id="GO:0005886">
    <property type="term" value="C:plasma membrane"/>
    <property type="evidence" value="ECO:0007669"/>
    <property type="project" value="UniProtKB-SubCell"/>
</dbReference>
<dbReference type="EMBL" id="QRDJ01000006">
    <property type="protein sequence ID" value="REC95561.1"/>
    <property type="molecule type" value="Genomic_DNA"/>
</dbReference>
<dbReference type="Pfam" id="PF01810">
    <property type="entry name" value="LysE"/>
    <property type="match status" value="1"/>
</dbReference>
<dbReference type="AlphaFoldDB" id="A0A3D9DXY5"/>
<keyword evidence="2" id="KW-1003">Cell membrane</keyword>
<gene>
    <name evidence="7" type="ORF">C8D72_0213</name>
</gene>
<dbReference type="OrthoDB" id="9804822at2"/>
<evidence type="ECO:0000256" key="3">
    <source>
        <dbReference type="ARBA" id="ARBA00022692"/>
    </source>
</evidence>
<keyword evidence="5 6" id="KW-0472">Membrane</keyword>
<reference evidence="7 8" key="1">
    <citation type="submission" date="2018-07" db="EMBL/GenBank/DDBJ databases">
        <title>Genomic Encyclopedia of Type Strains, Phase IV (KMG-IV): sequencing the most valuable type-strain genomes for metagenomic binning, comparative biology and taxonomic classification.</title>
        <authorList>
            <person name="Goeker M."/>
        </authorList>
    </citation>
    <scope>NUCLEOTIDE SEQUENCE [LARGE SCALE GENOMIC DNA]</scope>
    <source>
        <strain evidence="7 8">DSM 14324</strain>
    </source>
</reference>
<accession>A0A3D9DXY5</accession>
<organism evidence="7 8">
    <name type="scientific">Kushneria indalinina DSM 14324</name>
    <dbReference type="NCBI Taxonomy" id="1122140"/>
    <lineage>
        <taxon>Bacteria</taxon>
        <taxon>Pseudomonadati</taxon>
        <taxon>Pseudomonadota</taxon>
        <taxon>Gammaproteobacteria</taxon>
        <taxon>Oceanospirillales</taxon>
        <taxon>Halomonadaceae</taxon>
        <taxon>Kushneria</taxon>
    </lineage>
</organism>
<evidence type="ECO:0000256" key="2">
    <source>
        <dbReference type="ARBA" id="ARBA00022475"/>
    </source>
</evidence>
<dbReference type="InterPro" id="IPR001123">
    <property type="entry name" value="LeuE-type"/>
</dbReference>
<protein>
    <submittedName>
        <fullName evidence="7">Threonine/homoserine/homoserine lactone efflux protein</fullName>
    </submittedName>
</protein>
<evidence type="ECO:0000256" key="1">
    <source>
        <dbReference type="ARBA" id="ARBA00004651"/>
    </source>
</evidence>
<dbReference type="RefSeq" id="WP_115852571.1">
    <property type="nucleotide sequence ID" value="NZ_QRDJ01000006.1"/>
</dbReference>
<keyword evidence="4 6" id="KW-1133">Transmembrane helix</keyword>
<feature type="transmembrane region" description="Helical" evidence="6">
    <location>
        <begin position="40"/>
        <end position="61"/>
    </location>
</feature>
<evidence type="ECO:0000256" key="6">
    <source>
        <dbReference type="SAM" id="Phobius"/>
    </source>
</evidence>
<feature type="transmembrane region" description="Helical" evidence="6">
    <location>
        <begin position="149"/>
        <end position="169"/>
    </location>
</feature>
<feature type="transmembrane region" description="Helical" evidence="6">
    <location>
        <begin position="67"/>
        <end position="87"/>
    </location>
</feature>